<gene>
    <name evidence="1" type="ORF">RhiirC2_745501</name>
</gene>
<organism evidence="1 2">
    <name type="scientific">Rhizophagus irregularis</name>
    <dbReference type="NCBI Taxonomy" id="588596"/>
    <lineage>
        <taxon>Eukaryota</taxon>
        <taxon>Fungi</taxon>
        <taxon>Fungi incertae sedis</taxon>
        <taxon>Mucoromycota</taxon>
        <taxon>Glomeromycotina</taxon>
        <taxon>Glomeromycetes</taxon>
        <taxon>Glomerales</taxon>
        <taxon>Glomeraceae</taxon>
        <taxon>Rhizophagus</taxon>
    </lineage>
</organism>
<evidence type="ECO:0000313" key="1">
    <source>
        <dbReference type="EMBL" id="PKK70926.1"/>
    </source>
</evidence>
<sequence length="67" mass="8060">MILEFRHYPSINDKRIYSNCDLIENNHENDKSIKRIKLFEDGNNDYLTGFDIENNNTNYNVLNNNDY</sequence>
<evidence type="ECO:0000313" key="2">
    <source>
        <dbReference type="Proteomes" id="UP000233469"/>
    </source>
</evidence>
<dbReference type="Proteomes" id="UP000233469">
    <property type="component" value="Unassembled WGS sequence"/>
</dbReference>
<comment type="caution">
    <text evidence="1">The sequence shown here is derived from an EMBL/GenBank/DDBJ whole genome shotgun (WGS) entry which is preliminary data.</text>
</comment>
<accession>A0A2N1NAH4</accession>
<dbReference type="EMBL" id="LLXL01000565">
    <property type="protein sequence ID" value="PKK70926.1"/>
    <property type="molecule type" value="Genomic_DNA"/>
</dbReference>
<proteinExistence type="predicted"/>
<dbReference type="AlphaFoldDB" id="A0A2N1NAH4"/>
<protein>
    <submittedName>
        <fullName evidence="1">Uncharacterized protein</fullName>
    </submittedName>
</protein>
<name>A0A2N1NAH4_9GLOM</name>
<reference evidence="1 2" key="2">
    <citation type="submission" date="2017-10" db="EMBL/GenBank/DDBJ databases">
        <title>Extensive intraspecific genome diversity in a model arbuscular mycorrhizal fungus.</title>
        <authorList>
            <person name="Chen E.C.H."/>
            <person name="Morin E."/>
            <person name="Baudet D."/>
            <person name="Noel J."/>
            <person name="Ndikumana S."/>
            <person name="Charron P."/>
            <person name="St-Onge C."/>
            <person name="Giorgi J."/>
            <person name="Grigoriev I.V."/>
            <person name="Roux C."/>
            <person name="Martin F.M."/>
            <person name="Corradi N."/>
        </authorList>
    </citation>
    <scope>NUCLEOTIDE SEQUENCE [LARGE SCALE GENOMIC DNA]</scope>
    <source>
        <strain evidence="1 2">C2</strain>
    </source>
</reference>
<reference evidence="1 2" key="1">
    <citation type="submission" date="2016-04" db="EMBL/GenBank/DDBJ databases">
        <title>Genome analyses suggest a sexual origin of heterokaryosis in a supposedly ancient asexual fungus.</title>
        <authorList>
            <person name="Ropars J."/>
            <person name="Sedzielewska K."/>
            <person name="Noel J."/>
            <person name="Charron P."/>
            <person name="Farinelli L."/>
            <person name="Marton T."/>
            <person name="Kruger M."/>
            <person name="Pelin A."/>
            <person name="Brachmann A."/>
            <person name="Corradi N."/>
        </authorList>
    </citation>
    <scope>NUCLEOTIDE SEQUENCE [LARGE SCALE GENOMIC DNA]</scope>
    <source>
        <strain evidence="1 2">C2</strain>
    </source>
</reference>